<organism evidence="1 2">
    <name type="scientific">Sharpea porci</name>
    <dbReference type="NCBI Taxonomy" id="2652286"/>
    <lineage>
        <taxon>Bacteria</taxon>
        <taxon>Bacillati</taxon>
        <taxon>Bacillota</taxon>
        <taxon>Erysipelotrichia</taxon>
        <taxon>Erysipelotrichales</taxon>
        <taxon>Coprobacillaceae</taxon>
        <taxon>Sharpea</taxon>
    </lineage>
</organism>
<dbReference type="AlphaFoldDB" id="A0A844FUY1"/>
<keyword evidence="2" id="KW-1185">Reference proteome</keyword>
<gene>
    <name evidence="1" type="ORF">FYJ79_07610</name>
</gene>
<proteinExistence type="predicted"/>
<accession>A0A844FUY1</accession>
<comment type="caution">
    <text evidence="1">The sequence shown here is derived from an EMBL/GenBank/DDBJ whole genome shotgun (WGS) entry which is preliminary data.</text>
</comment>
<dbReference type="Proteomes" id="UP000442619">
    <property type="component" value="Unassembled WGS sequence"/>
</dbReference>
<sequence length="116" mass="13521">MKEGLLMLNDHAKLVTTLNKEVECFDAKNKKYKLLITVVFEDFDPIQFSYSLLDQWIKKTIDRKAIFPEEVAKMVYEKMYVLTKEEGHDCSYTVTTTTVKHAENLNVKVSMTHTPK</sequence>
<reference evidence="1 2" key="1">
    <citation type="submission" date="2019-08" db="EMBL/GenBank/DDBJ databases">
        <title>In-depth cultivation of the pig gut microbiome towards novel bacterial diversity and tailored functional studies.</title>
        <authorList>
            <person name="Wylensek D."/>
            <person name="Hitch T.C.A."/>
            <person name="Clavel T."/>
        </authorList>
    </citation>
    <scope>NUCLEOTIDE SEQUENCE [LARGE SCALE GENOMIC DNA]</scope>
    <source>
        <strain evidence="1 2">CA-Schmier-601-WT-3</strain>
    </source>
</reference>
<evidence type="ECO:0000313" key="1">
    <source>
        <dbReference type="EMBL" id="MST89435.1"/>
    </source>
</evidence>
<name>A0A844FUY1_9FIRM</name>
<protein>
    <submittedName>
        <fullName evidence="1">Uncharacterized protein</fullName>
    </submittedName>
</protein>
<evidence type="ECO:0000313" key="2">
    <source>
        <dbReference type="Proteomes" id="UP000442619"/>
    </source>
</evidence>
<dbReference type="EMBL" id="VUNM01000016">
    <property type="protein sequence ID" value="MST89435.1"/>
    <property type="molecule type" value="Genomic_DNA"/>
</dbReference>